<accession>A0A5B7CK16</accession>
<evidence type="ECO:0000313" key="2">
    <source>
        <dbReference type="EMBL" id="MPC07983.1"/>
    </source>
</evidence>
<protein>
    <submittedName>
        <fullName evidence="2">Uncharacterized protein</fullName>
    </submittedName>
</protein>
<evidence type="ECO:0000313" key="3">
    <source>
        <dbReference type="Proteomes" id="UP000324222"/>
    </source>
</evidence>
<dbReference type="AlphaFoldDB" id="A0A5B7CK16"/>
<feature type="region of interest" description="Disordered" evidence="1">
    <location>
        <begin position="1"/>
        <end position="45"/>
    </location>
</feature>
<comment type="caution">
    <text evidence="2">The sequence shown here is derived from an EMBL/GenBank/DDBJ whole genome shotgun (WGS) entry which is preliminary data.</text>
</comment>
<name>A0A5B7CK16_PORTR</name>
<proteinExistence type="predicted"/>
<sequence length="153" mass="17176">MRLRGKCRAFDEEGEERGGLQKEEESGRGKRRATTVATSAHTRRPTLLLSRLSEENNDDELLGLSGVKLAADRPSRRHILTSDKAAPGRPSSQQRPTAPRLHVPGLGMPAVRLRQDLNFGHKDTSIVSVFAWQEFFTKFLEFFIMVSLSISCR</sequence>
<feature type="compositionally biased region" description="Basic and acidic residues" evidence="1">
    <location>
        <begin position="8"/>
        <end position="28"/>
    </location>
</feature>
<dbReference type="Proteomes" id="UP000324222">
    <property type="component" value="Unassembled WGS sequence"/>
</dbReference>
<keyword evidence="3" id="KW-1185">Reference proteome</keyword>
<feature type="region of interest" description="Disordered" evidence="1">
    <location>
        <begin position="73"/>
        <end position="100"/>
    </location>
</feature>
<evidence type="ECO:0000256" key="1">
    <source>
        <dbReference type="SAM" id="MobiDB-lite"/>
    </source>
</evidence>
<reference evidence="2 3" key="1">
    <citation type="submission" date="2019-05" db="EMBL/GenBank/DDBJ databases">
        <title>Another draft genome of Portunus trituberculatus and its Hox gene families provides insights of decapod evolution.</title>
        <authorList>
            <person name="Jeong J.-H."/>
            <person name="Song I."/>
            <person name="Kim S."/>
            <person name="Choi T."/>
            <person name="Kim D."/>
            <person name="Ryu S."/>
            <person name="Kim W."/>
        </authorList>
    </citation>
    <scope>NUCLEOTIDE SEQUENCE [LARGE SCALE GENOMIC DNA]</scope>
    <source>
        <tissue evidence="2">Muscle</tissue>
    </source>
</reference>
<dbReference type="EMBL" id="VSRR010000013">
    <property type="protein sequence ID" value="MPC07983.1"/>
    <property type="molecule type" value="Genomic_DNA"/>
</dbReference>
<organism evidence="2 3">
    <name type="scientific">Portunus trituberculatus</name>
    <name type="common">Swimming crab</name>
    <name type="synonym">Neptunus trituberculatus</name>
    <dbReference type="NCBI Taxonomy" id="210409"/>
    <lineage>
        <taxon>Eukaryota</taxon>
        <taxon>Metazoa</taxon>
        <taxon>Ecdysozoa</taxon>
        <taxon>Arthropoda</taxon>
        <taxon>Crustacea</taxon>
        <taxon>Multicrustacea</taxon>
        <taxon>Malacostraca</taxon>
        <taxon>Eumalacostraca</taxon>
        <taxon>Eucarida</taxon>
        <taxon>Decapoda</taxon>
        <taxon>Pleocyemata</taxon>
        <taxon>Brachyura</taxon>
        <taxon>Eubrachyura</taxon>
        <taxon>Portunoidea</taxon>
        <taxon>Portunidae</taxon>
        <taxon>Portuninae</taxon>
        <taxon>Portunus</taxon>
    </lineage>
</organism>
<gene>
    <name evidence="2" type="ORF">E2C01_000552</name>
</gene>